<dbReference type="Gene3D" id="3.60.20.10">
    <property type="entry name" value="Glutamine Phosphoribosylpyrophosphate, subunit 1, domain 1"/>
    <property type="match status" value="1"/>
</dbReference>
<organism evidence="1">
    <name type="scientific">Phenylobacterium glaciei</name>
    <dbReference type="NCBI Taxonomy" id="2803784"/>
    <lineage>
        <taxon>Bacteria</taxon>
        <taxon>Pseudomonadati</taxon>
        <taxon>Pseudomonadota</taxon>
        <taxon>Alphaproteobacteria</taxon>
        <taxon>Caulobacterales</taxon>
        <taxon>Caulobacteraceae</taxon>
        <taxon>Phenylobacterium</taxon>
    </lineage>
</organism>
<dbReference type="PANTHER" id="PTHR34218">
    <property type="entry name" value="PEPTIDASE S45 PENICILLIN AMIDASE"/>
    <property type="match status" value="1"/>
</dbReference>
<evidence type="ECO:0000313" key="1">
    <source>
        <dbReference type="EMBL" id="QQZ51172.1"/>
    </source>
</evidence>
<dbReference type="GO" id="GO:0016787">
    <property type="term" value="F:hydrolase activity"/>
    <property type="evidence" value="ECO:0007669"/>
    <property type="project" value="InterPro"/>
</dbReference>
<reference evidence="1" key="1">
    <citation type="submission" date="2021-01" db="EMBL/GenBank/DDBJ databases">
        <title>Genome sequence of Phenylobacterium sp. 20VBR1 isolated from a valley glaceir, Ny-Alesund, Svalbard.</title>
        <authorList>
            <person name="Thomas F.A."/>
            <person name="Krishnan K.P."/>
            <person name="Sinha R.K."/>
        </authorList>
    </citation>
    <scope>NUCLEOTIDE SEQUENCE</scope>
    <source>
        <strain evidence="1">20VBR1</strain>
    </source>
</reference>
<dbReference type="AlphaFoldDB" id="A0A974P561"/>
<dbReference type="InterPro" id="IPR029055">
    <property type="entry name" value="Ntn_hydrolases_N"/>
</dbReference>
<sequence>MVLDVGAWDNSMTINTPGQSGNPESPHYRDLFPKWVKGQYVPLVYSRQAVEAATETVITLTPAP</sequence>
<dbReference type="InterPro" id="IPR002692">
    <property type="entry name" value="S45"/>
</dbReference>
<dbReference type="EMBL" id="CP068570">
    <property type="protein sequence ID" value="QQZ51172.1"/>
    <property type="molecule type" value="Genomic_DNA"/>
</dbReference>
<dbReference type="GO" id="GO:0017000">
    <property type="term" value="P:antibiotic biosynthetic process"/>
    <property type="evidence" value="ECO:0007669"/>
    <property type="project" value="InterPro"/>
</dbReference>
<dbReference type="Pfam" id="PF01804">
    <property type="entry name" value="Penicil_amidase"/>
    <property type="match status" value="1"/>
</dbReference>
<name>A0A974P561_9CAUL</name>
<gene>
    <name evidence="1" type="ORF">JKL49_08620</name>
</gene>
<protein>
    <submittedName>
        <fullName evidence="1">Penicillin acylase family protein</fullName>
    </submittedName>
</protein>
<accession>A0A974P561</accession>
<dbReference type="SUPFAM" id="SSF56235">
    <property type="entry name" value="N-terminal nucleophile aminohydrolases (Ntn hydrolases)"/>
    <property type="match status" value="1"/>
</dbReference>
<proteinExistence type="predicted"/>
<dbReference type="PANTHER" id="PTHR34218:SF4">
    <property type="entry name" value="ACYL-HOMOSERINE LACTONE ACYLASE QUIP"/>
    <property type="match status" value="1"/>
</dbReference>